<feature type="compositionally biased region" description="Acidic residues" evidence="5">
    <location>
        <begin position="34"/>
        <end position="63"/>
    </location>
</feature>
<feature type="compositionally biased region" description="Acidic residues" evidence="5">
    <location>
        <begin position="113"/>
        <end position="132"/>
    </location>
</feature>
<dbReference type="GO" id="GO:0071944">
    <property type="term" value="C:cell periphery"/>
    <property type="evidence" value="ECO:0007669"/>
    <property type="project" value="UniProtKB-ARBA"/>
</dbReference>
<feature type="region of interest" description="Disordered" evidence="5">
    <location>
        <begin position="109"/>
        <end position="166"/>
    </location>
</feature>
<reference evidence="7" key="1">
    <citation type="journal article" date="2023" name="Mol. Phylogenet. Evol.">
        <title>Genome-scale phylogeny and comparative genomics of the fungal order Sordariales.</title>
        <authorList>
            <person name="Hensen N."/>
            <person name="Bonometti L."/>
            <person name="Westerberg I."/>
            <person name="Brannstrom I.O."/>
            <person name="Guillou S."/>
            <person name="Cros-Aarteil S."/>
            <person name="Calhoun S."/>
            <person name="Haridas S."/>
            <person name="Kuo A."/>
            <person name="Mondo S."/>
            <person name="Pangilinan J."/>
            <person name="Riley R."/>
            <person name="LaButti K."/>
            <person name="Andreopoulos B."/>
            <person name="Lipzen A."/>
            <person name="Chen C."/>
            <person name="Yan M."/>
            <person name="Daum C."/>
            <person name="Ng V."/>
            <person name="Clum A."/>
            <person name="Steindorff A."/>
            <person name="Ohm R.A."/>
            <person name="Martin F."/>
            <person name="Silar P."/>
            <person name="Natvig D.O."/>
            <person name="Lalanne C."/>
            <person name="Gautier V."/>
            <person name="Ament-Velasquez S.L."/>
            <person name="Kruys A."/>
            <person name="Hutchinson M.I."/>
            <person name="Powell A.J."/>
            <person name="Barry K."/>
            <person name="Miller A.N."/>
            <person name="Grigoriev I.V."/>
            <person name="Debuchy R."/>
            <person name="Gladieux P."/>
            <person name="Hiltunen Thoren M."/>
            <person name="Johannesson H."/>
        </authorList>
    </citation>
    <scope>NUCLEOTIDE SEQUENCE</scope>
    <source>
        <strain evidence="7">CBS 731.68</strain>
    </source>
</reference>
<gene>
    <name evidence="7" type="ORF">N657DRAFT_260911</name>
</gene>
<reference evidence="7" key="2">
    <citation type="submission" date="2023-05" db="EMBL/GenBank/DDBJ databases">
        <authorList>
            <consortium name="Lawrence Berkeley National Laboratory"/>
            <person name="Steindorff A."/>
            <person name="Hensen N."/>
            <person name="Bonometti L."/>
            <person name="Westerberg I."/>
            <person name="Brannstrom I.O."/>
            <person name="Guillou S."/>
            <person name="Cros-Aarteil S."/>
            <person name="Calhoun S."/>
            <person name="Haridas S."/>
            <person name="Kuo A."/>
            <person name="Mondo S."/>
            <person name="Pangilinan J."/>
            <person name="Riley R."/>
            <person name="Labutti K."/>
            <person name="Andreopoulos B."/>
            <person name="Lipzen A."/>
            <person name="Chen C."/>
            <person name="Yanf M."/>
            <person name="Daum C."/>
            <person name="Ng V."/>
            <person name="Clum A."/>
            <person name="Ohm R."/>
            <person name="Martin F."/>
            <person name="Silar P."/>
            <person name="Natvig D."/>
            <person name="Lalanne C."/>
            <person name="Gautier V."/>
            <person name="Ament-Velasquez S.L."/>
            <person name="Kruys A."/>
            <person name="Hutchinson M.I."/>
            <person name="Powell A.J."/>
            <person name="Barry K."/>
            <person name="Miller A.N."/>
            <person name="Grigoriev I.V."/>
            <person name="Debuchy R."/>
            <person name="Gladieux P."/>
            <person name="Thoren M.H."/>
            <person name="Johannesson H."/>
        </authorList>
    </citation>
    <scope>NUCLEOTIDE SEQUENCE</scope>
    <source>
        <strain evidence="7">CBS 731.68</strain>
    </source>
</reference>
<keyword evidence="2 6" id="KW-0812">Transmembrane</keyword>
<comment type="caution">
    <text evidence="7">The sequence shown here is derived from an EMBL/GenBank/DDBJ whole genome shotgun (WGS) entry which is preliminary data.</text>
</comment>
<feature type="region of interest" description="Disordered" evidence="5">
    <location>
        <begin position="386"/>
        <end position="442"/>
    </location>
</feature>
<sequence length="442" mass="46425">MGLSGPTARRRNHAWLQMRGLRRRATRLTRRQEDDDDGDAANDADSSGDESVDSVDTSDDESGTEPTTTVRPLLASMPVRLGTGKGVIPLPKPTATAGADVATGVTLGAAEPGEVDDSGFESESDGVESNEDEPGHRPDGHPNKGRPPPPSSTITQSSAAPSITSVSATATTTSLDNLVSSLAGTATPSPTVPVAGGAQFEEGVLDPGREANEQASDSVSVGTEMQSKLSSAALAGIVLGALAFAGLLVGAAIIWRKRRRDGGFPFFPQTRFRLNDDDESHAPSSHAPSVTGPLPGEVGGKNQAKTNTQIMDDLMRAAYATDKGSNDMEGAYAPAVPKPTPQLSQQQHEEAAVFMDEKAYAALQRPQTPGSPKEPVMDWLHEVKTPTQPNGPEMPPTPETPSTAAMPRLMHGGRVPEPPKPAYHGRDTMTTDTTNTSVRWYG</sequence>
<feature type="compositionally biased region" description="Low complexity" evidence="5">
    <location>
        <begin position="152"/>
        <end position="166"/>
    </location>
</feature>
<dbReference type="AlphaFoldDB" id="A0AAN6TRV7"/>
<proteinExistence type="predicted"/>
<evidence type="ECO:0000256" key="5">
    <source>
        <dbReference type="SAM" id="MobiDB-lite"/>
    </source>
</evidence>
<keyword evidence="4 6" id="KW-0472">Membrane</keyword>
<feature type="transmembrane region" description="Helical" evidence="6">
    <location>
        <begin position="233"/>
        <end position="255"/>
    </location>
</feature>
<keyword evidence="8" id="KW-1185">Reference proteome</keyword>
<evidence type="ECO:0000313" key="7">
    <source>
        <dbReference type="EMBL" id="KAK4119324.1"/>
    </source>
</evidence>
<evidence type="ECO:0000256" key="3">
    <source>
        <dbReference type="ARBA" id="ARBA00022989"/>
    </source>
</evidence>
<feature type="region of interest" description="Disordered" evidence="5">
    <location>
        <begin position="23"/>
        <end position="77"/>
    </location>
</feature>
<name>A0AAN6TRV7_9PEZI</name>
<evidence type="ECO:0000256" key="4">
    <source>
        <dbReference type="ARBA" id="ARBA00023136"/>
    </source>
</evidence>
<accession>A0AAN6TRV7</accession>
<dbReference type="GO" id="GO:0016020">
    <property type="term" value="C:membrane"/>
    <property type="evidence" value="ECO:0007669"/>
    <property type="project" value="UniProtKB-SubCell"/>
</dbReference>
<evidence type="ECO:0000313" key="8">
    <source>
        <dbReference type="Proteomes" id="UP001302602"/>
    </source>
</evidence>
<dbReference type="GeneID" id="87823257"/>
<evidence type="ECO:0000256" key="6">
    <source>
        <dbReference type="SAM" id="Phobius"/>
    </source>
</evidence>
<dbReference type="EMBL" id="MU853250">
    <property type="protein sequence ID" value="KAK4119324.1"/>
    <property type="molecule type" value="Genomic_DNA"/>
</dbReference>
<dbReference type="PANTHER" id="PTHR15549">
    <property type="entry name" value="PAIRED IMMUNOGLOBULIN-LIKE TYPE 2 RECEPTOR"/>
    <property type="match status" value="1"/>
</dbReference>
<evidence type="ECO:0000256" key="2">
    <source>
        <dbReference type="ARBA" id="ARBA00022692"/>
    </source>
</evidence>
<organism evidence="7 8">
    <name type="scientific">Parathielavia appendiculata</name>
    <dbReference type="NCBI Taxonomy" id="2587402"/>
    <lineage>
        <taxon>Eukaryota</taxon>
        <taxon>Fungi</taxon>
        <taxon>Dikarya</taxon>
        <taxon>Ascomycota</taxon>
        <taxon>Pezizomycotina</taxon>
        <taxon>Sordariomycetes</taxon>
        <taxon>Sordariomycetidae</taxon>
        <taxon>Sordariales</taxon>
        <taxon>Chaetomiaceae</taxon>
        <taxon>Parathielavia</taxon>
    </lineage>
</organism>
<evidence type="ECO:0000256" key="1">
    <source>
        <dbReference type="ARBA" id="ARBA00004167"/>
    </source>
</evidence>
<keyword evidence="3 6" id="KW-1133">Transmembrane helix</keyword>
<dbReference type="PANTHER" id="PTHR15549:SF30">
    <property type="entry name" value="MID2 DOMAIN-CONTAINING PROTEIN"/>
    <property type="match status" value="1"/>
</dbReference>
<feature type="compositionally biased region" description="Basic and acidic residues" evidence="5">
    <location>
        <begin position="133"/>
        <end position="142"/>
    </location>
</feature>
<dbReference type="CDD" id="cd12087">
    <property type="entry name" value="TM_EGFR-like"/>
    <property type="match status" value="1"/>
</dbReference>
<dbReference type="Proteomes" id="UP001302602">
    <property type="component" value="Unassembled WGS sequence"/>
</dbReference>
<dbReference type="RefSeq" id="XP_062643097.1">
    <property type="nucleotide sequence ID" value="XM_062786489.1"/>
</dbReference>
<protein>
    <submittedName>
        <fullName evidence="7">Uncharacterized protein</fullName>
    </submittedName>
</protein>
<comment type="subcellular location">
    <subcellularLocation>
        <location evidence="1">Membrane</location>
        <topology evidence="1">Single-pass membrane protein</topology>
    </subcellularLocation>
</comment>
<dbReference type="InterPro" id="IPR051694">
    <property type="entry name" value="Immunoregulatory_rcpt-like"/>
</dbReference>
<feature type="region of interest" description="Disordered" evidence="5">
    <location>
        <begin position="275"/>
        <end position="303"/>
    </location>
</feature>